<dbReference type="AlphaFoldDB" id="A0A8T0HX69"/>
<evidence type="ECO:0000313" key="1">
    <source>
        <dbReference type="EMBL" id="KAG0575265.1"/>
    </source>
</evidence>
<dbReference type="Proteomes" id="UP000822688">
    <property type="component" value="Chromosome V"/>
</dbReference>
<dbReference type="EMBL" id="CM026426">
    <property type="protein sequence ID" value="KAG0575265.1"/>
    <property type="molecule type" value="Genomic_DNA"/>
</dbReference>
<name>A0A8T0HX69_CERPU</name>
<organism evidence="1 2">
    <name type="scientific">Ceratodon purpureus</name>
    <name type="common">Fire moss</name>
    <name type="synonym">Dicranum purpureum</name>
    <dbReference type="NCBI Taxonomy" id="3225"/>
    <lineage>
        <taxon>Eukaryota</taxon>
        <taxon>Viridiplantae</taxon>
        <taxon>Streptophyta</taxon>
        <taxon>Embryophyta</taxon>
        <taxon>Bryophyta</taxon>
        <taxon>Bryophytina</taxon>
        <taxon>Bryopsida</taxon>
        <taxon>Dicranidae</taxon>
        <taxon>Pseudoditrichales</taxon>
        <taxon>Ditrichaceae</taxon>
        <taxon>Ceratodon</taxon>
    </lineage>
</organism>
<keyword evidence="2" id="KW-1185">Reference proteome</keyword>
<accession>A0A8T0HX69</accession>
<reference evidence="1" key="1">
    <citation type="submission" date="2020-06" db="EMBL/GenBank/DDBJ databases">
        <title>WGS assembly of Ceratodon purpureus strain R40.</title>
        <authorList>
            <person name="Carey S.B."/>
            <person name="Jenkins J."/>
            <person name="Shu S."/>
            <person name="Lovell J.T."/>
            <person name="Sreedasyam A."/>
            <person name="Maumus F."/>
            <person name="Tiley G.P."/>
            <person name="Fernandez-Pozo N."/>
            <person name="Barry K."/>
            <person name="Chen C."/>
            <person name="Wang M."/>
            <person name="Lipzen A."/>
            <person name="Daum C."/>
            <person name="Saski C.A."/>
            <person name="Payton A.C."/>
            <person name="Mcbreen J.C."/>
            <person name="Conrad R.E."/>
            <person name="Kollar L.M."/>
            <person name="Olsson S."/>
            <person name="Huttunen S."/>
            <person name="Landis J.B."/>
            <person name="Wickett N.J."/>
            <person name="Johnson M.G."/>
            <person name="Rensing S.A."/>
            <person name="Grimwood J."/>
            <person name="Schmutz J."/>
            <person name="Mcdaniel S.F."/>
        </authorList>
    </citation>
    <scope>NUCLEOTIDE SEQUENCE</scope>
    <source>
        <strain evidence="1">R40</strain>
    </source>
</reference>
<sequence>MKIEASPTVSTGSDGGFGEYYGVWILIWGGHPWRRIFRADFQPSTSIWN</sequence>
<evidence type="ECO:0000313" key="2">
    <source>
        <dbReference type="Proteomes" id="UP000822688"/>
    </source>
</evidence>
<gene>
    <name evidence="1" type="ORF">KC19_VG331700</name>
</gene>
<protein>
    <submittedName>
        <fullName evidence="1">Uncharacterized protein</fullName>
    </submittedName>
</protein>
<comment type="caution">
    <text evidence="1">The sequence shown here is derived from an EMBL/GenBank/DDBJ whole genome shotgun (WGS) entry which is preliminary data.</text>
</comment>
<proteinExistence type="predicted"/>